<dbReference type="EMBL" id="CADCXU010033902">
    <property type="protein sequence ID" value="CAB0019223.1"/>
    <property type="molecule type" value="Genomic_DNA"/>
</dbReference>
<keyword evidence="2" id="KW-1185">Reference proteome</keyword>
<gene>
    <name evidence="1" type="ORF">NTEN_LOCUS22935</name>
</gene>
<evidence type="ECO:0000313" key="2">
    <source>
        <dbReference type="Proteomes" id="UP000479000"/>
    </source>
</evidence>
<evidence type="ECO:0000313" key="1">
    <source>
        <dbReference type="EMBL" id="CAB0019223.1"/>
    </source>
</evidence>
<dbReference type="AlphaFoldDB" id="A0A6H5HQU0"/>
<sequence length="345" mass="39090">MRFLALMRSACIIPSALLRTQHATRIFLCLLWRNDRPVRRLLMSADQGYYFHTYRVNGSIGIVLKSSIGTELRKKLFLIHIYSKSLPEQVSVCPFYSQIGKKSKKMFIIENDCSEHSNTDRNQLYACCSGTWNLQDAALMIRVPSGTIGRASIDILGQDSGNIPRNIPRILGTYEFFHFSASITHLEERAQPSSPRLPLRALYHAFSSPLQPEVHLHVVPTAQNTSRPTPRTPTPFDPTCDRRATLHLVCSRRRSCGPSLRGAYANWRPQLRLSARQHRLDTKNKLRSAQWDRATVRLKGLVHISCYALPLGLTDSEDNVEPSRGLYSPQAVHQVSAFPYSLPIL</sequence>
<reference evidence="1 2" key="1">
    <citation type="submission" date="2020-02" db="EMBL/GenBank/DDBJ databases">
        <authorList>
            <person name="Ferguson B K."/>
        </authorList>
    </citation>
    <scope>NUCLEOTIDE SEQUENCE [LARGE SCALE GENOMIC DNA]</scope>
</reference>
<name>A0A6H5HQU0_9HEMI</name>
<organism evidence="1 2">
    <name type="scientific">Nesidiocoris tenuis</name>
    <dbReference type="NCBI Taxonomy" id="355587"/>
    <lineage>
        <taxon>Eukaryota</taxon>
        <taxon>Metazoa</taxon>
        <taxon>Ecdysozoa</taxon>
        <taxon>Arthropoda</taxon>
        <taxon>Hexapoda</taxon>
        <taxon>Insecta</taxon>
        <taxon>Pterygota</taxon>
        <taxon>Neoptera</taxon>
        <taxon>Paraneoptera</taxon>
        <taxon>Hemiptera</taxon>
        <taxon>Heteroptera</taxon>
        <taxon>Panheteroptera</taxon>
        <taxon>Cimicomorpha</taxon>
        <taxon>Miridae</taxon>
        <taxon>Dicyphina</taxon>
        <taxon>Nesidiocoris</taxon>
    </lineage>
</organism>
<protein>
    <submittedName>
        <fullName evidence="1">Uncharacterized protein</fullName>
    </submittedName>
</protein>
<proteinExistence type="predicted"/>
<dbReference type="Proteomes" id="UP000479000">
    <property type="component" value="Unassembled WGS sequence"/>
</dbReference>
<accession>A0A6H5HQU0</accession>